<feature type="transmembrane region" description="Helical" evidence="1">
    <location>
        <begin position="33"/>
        <end position="56"/>
    </location>
</feature>
<dbReference type="Proteomes" id="UP000249794">
    <property type="component" value="Unassembled WGS sequence"/>
</dbReference>
<name>A0A2W4XJR8_9CYAN</name>
<keyword evidence="1" id="KW-0812">Transmembrane</keyword>
<protein>
    <submittedName>
        <fullName evidence="2">Uncharacterized protein</fullName>
    </submittedName>
</protein>
<reference evidence="3" key="1">
    <citation type="submission" date="2018-04" db="EMBL/GenBank/DDBJ databases">
        <authorList>
            <person name="Cornet L."/>
        </authorList>
    </citation>
    <scope>NUCLEOTIDE SEQUENCE [LARGE SCALE GENOMIC DNA]</scope>
</reference>
<accession>A0A2W4XJR8</accession>
<gene>
    <name evidence="2" type="ORF">DCF15_08925</name>
</gene>
<proteinExistence type="predicted"/>
<keyword evidence="1" id="KW-1133">Transmembrane helix</keyword>
<evidence type="ECO:0000313" key="3">
    <source>
        <dbReference type="Proteomes" id="UP000249794"/>
    </source>
</evidence>
<dbReference type="EMBL" id="QBMP01000074">
    <property type="protein sequence ID" value="PZO56337.1"/>
    <property type="molecule type" value="Genomic_DNA"/>
</dbReference>
<organism evidence="2 3">
    <name type="scientific">Phormidesmis priestleyi</name>
    <dbReference type="NCBI Taxonomy" id="268141"/>
    <lineage>
        <taxon>Bacteria</taxon>
        <taxon>Bacillati</taxon>
        <taxon>Cyanobacteriota</taxon>
        <taxon>Cyanophyceae</taxon>
        <taxon>Leptolyngbyales</taxon>
        <taxon>Leptolyngbyaceae</taxon>
        <taxon>Phormidesmis</taxon>
    </lineage>
</organism>
<comment type="caution">
    <text evidence="2">The sequence shown here is derived from an EMBL/GenBank/DDBJ whole genome shotgun (WGS) entry which is preliminary data.</text>
</comment>
<reference evidence="2 3" key="2">
    <citation type="submission" date="2018-06" db="EMBL/GenBank/DDBJ databases">
        <title>Metagenomic assembly of (sub)arctic Cyanobacteria and their associated microbiome from non-axenic cultures.</title>
        <authorList>
            <person name="Baurain D."/>
        </authorList>
    </citation>
    <scope>NUCLEOTIDE SEQUENCE [LARGE SCALE GENOMIC DNA]</scope>
    <source>
        <strain evidence="2">ULC027bin1</strain>
    </source>
</reference>
<dbReference type="AlphaFoldDB" id="A0A2W4XJR8"/>
<evidence type="ECO:0000313" key="2">
    <source>
        <dbReference type="EMBL" id="PZO56337.1"/>
    </source>
</evidence>
<sequence>MLNGDRPADVYSVFTSAALNEVSNQGTQVTDEIAYAVGLYGIGVMKLGAAYTALSINLRYSKLYTHSKATIFLLLFCLKAAISK</sequence>
<keyword evidence="1" id="KW-0472">Membrane</keyword>
<evidence type="ECO:0000256" key="1">
    <source>
        <dbReference type="SAM" id="Phobius"/>
    </source>
</evidence>